<dbReference type="Proteomes" id="UP000734854">
    <property type="component" value="Unassembled WGS sequence"/>
</dbReference>
<reference evidence="1 2" key="1">
    <citation type="submission" date="2020-08" db="EMBL/GenBank/DDBJ databases">
        <title>Plant Genome Project.</title>
        <authorList>
            <person name="Zhang R.-G."/>
        </authorList>
    </citation>
    <scope>NUCLEOTIDE SEQUENCE [LARGE SCALE GENOMIC DNA]</scope>
    <source>
        <tissue evidence="1">Rhizome</tissue>
    </source>
</reference>
<evidence type="ECO:0000313" key="1">
    <source>
        <dbReference type="EMBL" id="KAG6469508.1"/>
    </source>
</evidence>
<keyword evidence="2" id="KW-1185">Reference proteome</keyword>
<dbReference type="PANTHER" id="PTHR34061:SF17">
    <property type="entry name" value="EXPRESSED PROTEIN"/>
    <property type="match status" value="1"/>
</dbReference>
<organism evidence="1 2">
    <name type="scientific">Zingiber officinale</name>
    <name type="common">Ginger</name>
    <name type="synonym">Amomum zingiber</name>
    <dbReference type="NCBI Taxonomy" id="94328"/>
    <lineage>
        <taxon>Eukaryota</taxon>
        <taxon>Viridiplantae</taxon>
        <taxon>Streptophyta</taxon>
        <taxon>Embryophyta</taxon>
        <taxon>Tracheophyta</taxon>
        <taxon>Spermatophyta</taxon>
        <taxon>Magnoliopsida</taxon>
        <taxon>Liliopsida</taxon>
        <taxon>Zingiberales</taxon>
        <taxon>Zingiberaceae</taxon>
        <taxon>Zingiber</taxon>
    </lineage>
</organism>
<protein>
    <submittedName>
        <fullName evidence="1">Uncharacterized protein</fullName>
    </submittedName>
</protein>
<dbReference type="EMBL" id="JACMSC010000022">
    <property type="protein sequence ID" value="KAG6469508.1"/>
    <property type="molecule type" value="Genomic_DNA"/>
</dbReference>
<dbReference type="AlphaFoldDB" id="A0A8J5BZT7"/>
<evidence type="ECO:0000313" key="2">
    <source>
        <dbReference type="Proteomes" id="UP000734854"/>
    </source>
</evidence>
<comment type="caution">
    <text evidence="1">The sequence shown here is derived from an EMBL/GenBank/DDBJ whole genome shotgun (WGS) entry which is preliminary data.</text>
</comment>
<sequence length="199" mass="21024">MPIPSFKPTCCFSLAAAAPTTHARIPANSATHSAVNPVLMPPSCEAFFCPRSCATVRGRRANRSLPARAPPAACSRLDRAAAWVGNGISAAFFASLERCSCINLATEEEDEAKDVPLIRDCGDFEGAGREGMILRIRRQRSRRRSCFEVDEAHARPVAAQAALRLGDPAVHRGDVVAAAAPGGLPTPAALLLVAHSCKV</sequence>
<accession>A0A8J5BZT7</accession>
<proteinExistence type="predicted"/>
<dbReference type="PANTHER" id="PTHR34061">
    <property type="entry name" value="PROTEIN, PUTATIVE-RELATED"/>
    <property type="match status" value="1"/>
</dbReference>
<name>A0A8J5BZT7_ZINOF</name>
<gene>
    <name evidence="1" type="ORF">ZIOFF_074232</name>
</gene>